<dbReference type="RefSeq" id="WP_010596229.1">
    <property type="nucleotide sequence ID" value="NZ_AZYO01000105.1"/>
</dbReference>
<dbReference type="InterPro" id="IPR041490">
    <property type="entry name" value="KstR2_TetR_C"/>
</dbReference>
<dbReference type="InterPro" id="IPR036271">
    <property type="entry name" value="Tet_transcr_reg_TetR-rel_C_sf"/>
</dbReference>
<dbReference type="GO" id="GO:0003700">
    <property type="term" value="F:DNA-binding transcription factor activity"/>
    <property type="evidence" value="ECO:0007669"/>
    <property type="project" value="TreeGrafter"/>
</dbReference>
<sequence length="209" mass="23021">MSAAKAATVGTGNGRQAILDSALQNMNERGYHGTSMRDIARDADITVASIYHHFKSKQEILQDIMTRALHDAIAMTRGALLRAGGSPDAQLQALVRAWVMFHTTRQLDALVGATELRSLNEAGRRLVVALRDEQEGLFRDVVERGVEEGAFEVEFPRDAVRGIINMGQSVCTWWRSDGPLRAEELADRYADLALAMVQHRPRRVGAPAS</sequence>
<dbReference type="Proteomes" id="UP000037712">
    <property type="component" value="Unassembled WGS sequence"/>
</dbReference>
<evidence type="ECO:0000259" key="3">
    <source>
        <dbReference type="PROSITE" id="PS50977"/>
    </source>
</evidence>
<evidence type="ECO:0000256" key="2">
    <source>
        <dbReference type="PROSITE-ProRule" id="PRU00335"/>
    </source>
</evidence>
<name>A0A0M9WLM3_RHORH</name>
<dbReference type="PATRIC" id="fig|1441923.3.peg.5375"/>
<accession>A0A0M9WLM3</accession>
<evidence type="ECO:0000313" key="4">
    <source>
        <dbReference type="EMBL" id="KOS53590.1"/>
    </source>
</evidence>
<dbReference type="InterPro" id="IPR001647">
    <property type="entry name" value="HTH_TetR"/>
</dbReference>
<dbReference type="InterPro" id="IPR023772">
    <property type="entry name" value="DNA-bd_HTH_TetR-type_CS"/>
</dbReference>
<organism evidence="4 5">
    <name type="scientific">Rhodococcus rhodochrous KG-21</name>
    <dbReference type="NCBI Taxonomy" id="1441923"/>
    <lineage>
        <taxon>Bacteria</taxon>
        <taxon>Bacillati</taxon>
        <taxon>Actinomycetota</taxon>
        <taxon>Actinomycetes</taxon>
        <taxon>Mycobacteriales</taxon>
        <taxon>Nocardiaceae</taxon>
        <taxon>Rhodococcus</taxon>
    </lineage>
</organism>
<feature type="DNA-binding region" description="H-T-H motif" evidence="2">
    <location>
        <begin position="35"/>
        <end position="54"/>
    </location>
</feature>
<dbReference type="PANTHER" id="PTHR30055">
    <property type="entry name" value="HTH-TYPE TRANSCRIPTIONAL REGULATOR RUTR"/>
    <property type="match status" value="1"/>
</dbReference>
<reference evidence="4 5" key="1">
    <citation type="journal article" date="2015" name="Genome Announc.">
        <title>Draft Genome Sequence of Rhodococcus rhodochrous Strain KG-21, a Soil Isolate from Oil Fields of Krishna-Godavari Basin, India.</title>
        <authorList>
            <person name="Dawar C."/>
            <person name="Aggarwal R.K."/>
        </authorList>
    </citation>
    <scope>NUCLEOTIDE SEQUENCE [LARGE SCALE GENOMIC DNA]</scope>
    <source>
        <strain evidence="4 5">KG-21</strain>
    </source>
</reference>
<dbReference type="PROSITE" id="PS01081">
    <property type="entry name" value="HTH_TETR_1"/>
    <property type="match status" value="1"/>
</dbReference>
<keyword evidence="1 2" id="KW-0238">DNA-binding</keyword>
<dbReference type="AlphaFoldDB" id="A0A0M9WLM3"/>
<feature type="domain" description="HTH tetR-type" evidence="3">
    <location>
        <begin position="12"/>
        <end position="72"/>
    </location>
</feature>
<dbReference type="EMBL" id="AZYO01000105">
    <property type="protein sequence ID" value="KOS53590.1"/>
    <property type="molecule type" value="Genomic_DNA"/>
</dbReference>
<dbReference type="PRINTS" id="PR00455">
    <property type="entry name" value="HTHTETR"/>
</dbReference>
<dbReference type="SUPFAM" id="SSF46689">
    <property type="entry name" value="Homeodomain-like"/>
    <property type="match status" value="1"/>
</dbReference>
<evidence type="ECO:0000256" key="1">
    <source>
        <dbReference type="ARBA" id="ARBA00023125"/>
    </source>
</evidence>
<gene>
    <name evidence="4" type="ORF">Z051_24725</name>
</gene>
<dbReference type="Pfam" id="PF17932">
    <property type="entry name" value="TetR_C_24"/>
    <property type="match status" value="1"/>
</dbReference>
<reference evidence="5" key="2">
    <citation type="submission" date="2015-01" db="EMBL/GenBank/DDBJ databases">
        <title>Draft genome sequence of potential hydrocarbon metabolising strain of Rhodococcus rhodochrous.</title>
        <authorList>
            <person name="Aggarwal R.K."/>
            <person name="Dawar C."/>
        </authorList>
    </citation>
    <scope>NUCLEOTIDE SEQUENCE [LARGE SCALE GENOMIC DNA]</scope>
    <source>
        <strain evidence="5">KG-21</strain>
    </source>
</reference>
<dbReference type="InterPro" id="IPR009057">
    <property type="entry name" value="Homeodomain-like_sf"/>
</dbReference>
<comment type="caution">
    <text evidence="4">The sequence shown here is derived from an EMBL/GenBank/DDBJ whole genome shotgun (WGS) entry which is preliminary data.</text>
</comment>
<dbReference type="PANTHER" id="PTHR30055:SF237">
    <property type="entry name" value="TRANSCRIPTIONAL REPRESSOR MCE3R"/>
    <property type="match status" value="1"/>
</dbReference>
<proteinExistence type="predicted"/>
<protein>
    <submittedName>
        <fullName evidence="4">TetR family transcriptional regulator</fullName>
    </submittedName>
</protein>
<dbReference type="Gene3D" id="1.10.357.10">
    <property type="entry name" value="Tetracycline Repressor, domain 2"/>
    <property type="match status" value="1"/>
</dbReference>
<evidence type="ECO:0000313" key="5">
    <source>
        <dbReference type="Proteomes" id="UP000037712"/>
    </source>
</evidence>
<dbReference type="GO" id="GO:0000976">
    <property type="term" value="F:transcription cis-regulatory region binding"/>
    <property type="evidence" value="ECO:0007669"/>
    <property type="project" value="TreeGrafter"/>
</dbReference>
<dbReference type="PROSITE" id="PS50977">
    <property type="entry name" value="HTH_TETR_2"/>
    <property type="match status" value="1"/>
</dbReference>
<dbReference type="InterPro" id="IPR050109">
    <property type="entry name" value="HTH-type_TetR-like_transc_reg"/>
</dbReference>
<dbReference type="Pfam" id="PF00440">
    <property type="entry name" value="TetR_N"/>
    <property type="match status" value="1"/>
</dbReference>
<dbReference type="SUPFAM" id="SSF48498">
    <property type="entry name" value="Tetracyclin repressor-like, C-terminal domain"/>
    <property type="match status" value="1"/>
</dbReference>